<proteinExistence type="predicted"/>
<organism evidence="1 2">
    <name type="scientific">Vigna mungo</name>
    <name type="common">Black gram</name>
    <name type="synonym">Phaseolus mungo</name>
    <dbReference type="NCBI Taxonomy" id="3915"/>
    <lineage>
        <taxon>Eukaryota</taxon>
        <taxon>Viridiplantae</taxon>
        <taxon>Streptophyta</taxon>
        <taxon>Embryophyta</taxon>
        <taxon>Tracheophyta</taxon>
        <taxon>Spermatophyta</taxon>
        <taxon>Magnoliopsida</taxon>
        <taxon>eudicotyledons</taxon>
        <taxon>Gunneridae</taxon>
        <taxon>Pentapetalae</taxon>
        <taxon>rosids</taxon>
        <taxon>fabids</taxon>
        <taxon>Fabales</taxon>
        <taxon>Fabaceae</taxon>
        <taxon>Papilionoideae</taxon>
        <taxon>50 kb inversion clade</taxon>
        <taxon>NPAAA clade</taxon>
        <taxon>indigoferoid/millettioid clade</taxon>
        <taxon>Phaseoleae</taxon>
        <taxon>Vigna</taxon>
    </lineage>
</organism>
<sequence length="112" mass="12813">MTSRSVTDRTVESCKSGRIKHKFNFSSLVFQGLQSGVVEHQFLQLLAKTHVQVLQFMAKGILYCNVFQVVTLTQPQPFKIAAARQQKPEMNLRFQIHSKEVHCCECVETMVI</sequence>
<evidence type="ECO:0000313" key="2">
    <source>
        <dbReference type="Proteomes" id="UP001374535"/>
    </source>
</evidence>
<dbReference type="AlphaFoldDB" id="A0AAQ3PDG1"/>
<protein>
    <submittedName>
        <fullName evidence="1">Uncharacterized protein</fullName>
    </submittedName>
</protein>
<dbReference type="Proteomes" id="UP001374535">
    <property type="component" value="Chromosome 1"/>
</dbReference>
<gene>
    <name evidence="1" type="ORF">V8G54_004236</name>
</gene>
<reference evidence="1 2" key="1">
    <citation type="journal article" date="2023" name="Life. Sci Alliance">
        <title>Evolutionary insights into 3D genome organization and epigenetic landscape of Vigna mungo.</title>
        <authorList>
            <person name="Junaid A."/>
            <person name="Singh B."/>
            <person name="Bhatia S."/>
        </authorList>
    </citation>
    <scope>NUCLEOTIDE SEQUENCE [LARGE SCALE GENOMIC DNA]</scope>
    <source>
        <strain evidence="1">Urdbean</strain>
    </source>
</reference>
<dbReference type="EMBL" id="CP144700">
    <property type="protein sequence ID" value="WVZ25692.1"/>
    <property type="molecule type" value="Genomic_DNA"/>
</dbReference>
<keyword evidence="2" id="KW-1185">Reference proteome</keyword>
<evidence type="ECO:0000313" key="1">
    <source>
        <dbReference type="EMBL" id="WVZ25692.1"/>
    </source>
</evidence>
<accession>A0AAQ3PDG1</accession>
<name>A0AAQ3PDG1_VIGMU</name>